<dbReference type="EMBL" id="QKYT01000488">
    <property type="protein sequence ID" value="RIA84504.1"/>
    <property type="molecule type" value="Genomic_DNA"/>
</dbReference>
<sequence length="151" mass="17492">MSNAQSINSLREVNARLLIKISELRRKFAEVEAENAKLKFVEQTVSDVDLSSSVINQQNNDDAKILEEKEINAFLVKINKKNISDKIREREQENLFITSAEFITFPKQVVKESIPAYKQTLASENTKIECQKIPYNQKVKQDLRQKLFFTV</sequence>
<feature type="coiled-coil region" evidence="1">
    <location>
        <begin position="7"/>
        <end position="41"/>
    </location>
</feature>
<comment type="caution">
    <text evidence="2">The sequence shown here is derived from an EMBL/GenBank/DDBJ whole genome shotgun (WGS) entry which is preliminary data.</text>
</comment>
<reference evidence="2 3" key="1">
    <citation type="submission" date="2018-06" db="EMBL/GenBank/DDBJ databases">
        <title>Comparative genomics reveals the genomic features of Rhizophagus irregularis, R. cerebriforme, R. diaphanum and Gigaspora rosea, and their symbiotic lifestyle signature.</title>
        <authorList>
            <person name="Morin E."/>
            <person name="San Clemente H."/>
            <person name="Chen E.C.H."/>
            <person name="De La Providencia I."/>
            <person name="Hainaut M."/>
            <person name="Kuo A."/>
            <person name="Kohler A."/>
            <person name="Murat C."/>
            <person name="Tang N."/>
            <person name="Roy S."/>
            <person name="Loubradou J."/>
            <person name="Henrissat B."/>
            <person name="Grigoriev I.V."/>
            <person name="Corradi N."/>
            <person name="Roux C."/>
            <person name="Martin F.M."/>
        </authorList>
    </citation>
    <scope>NUCLEOTIDE SEQUENCE [LARGE SCALE GENOMIC DNA]</scope>
    <source>
        <strain evidence="2 3">DAOM 227022</strain>
    </source>
</reference>
<evidence type="ECO:0000313" key="2">
    <source>
        <dbReference type="EMBL" id="RIA84504.1"/>
    </source>
</evidence>
<proteinExistence type="predicted"/>
<dbReference type="Proteomes" id="UP000265703">
    <property type="component" value="Unassembled WGS sequence"/>
</dbReference>
<evidence type="ECO:0000313" key="3">
    <source>
        <dbReference type="Proteomes" id="UP000265703"/>
    </source>
</evidence>
<accession>A0A397SPE8</accession>
<organism evidence="2 3">
    <name type="scientific">Glomus cerebriforme</name>
    <dbReference type="NCBI Taxonomy" id="658196"/>
    <lineage>
        <taxon>Eukaryota</taxon>
        <taxon>Fungi</taxon>
        <taxon>Fungi incertae sedis</taxon>
        <taxon>Mucoromycota</taxon>
        <taxon>Glomeromycotina</taxon>
        <taxon>Glomeromycetes</taxon>
        <taxon>Glomerales</taxon>
        <taxon>Glomeraceae</taxon>
        <taxon>Glomus</taxon>
    </lineage>
</organism>
<name>A0A397SPE8_9GLOM</name>
<evidence type="ECO:0000256" key="1">
    <source>
        <dbReference type="SAM" id="Coils"/>
    </source>
</evidence>
<keyword evidence="1" id="KW-0175">Coiled coil</keyword>
<keyword evidence="3" id="KW-1185">Reference proteome</keyword>
<protein>
    <submittedName>
        <fullName evidence="2">Uncharacterized protein</fullName>
    </submittedName>
</protein>
<dbReference type="AlphaFoldDB" id="A0A397SPE8"/>
<gene>
    <name evidence="2" type="ORF">C1645_832179</name>
</gene>